<evidence type="ECO:0000313" key="1">
    <source>
        <dbReference type="EMBL" id="RWS23099.1"/>
    </source>
</evidence>
<organism evidence="1 2">
    <name type="scientific">Leptotrombidium deliense</name>
    <dbReference type="NCBI Taxonomy" id="299467"/>
    <lineage>
        <taxon>Eukaryota</taxon>
        <taxon>Metazoa</taxon>
        <taxon>Ecdysozoa</taxon>
        <taxon>Arthropoda</taxon>
        <taxon>Chelicerata</taxon>
        <taxon>Arachnida</taxon>
        <taxon>Acari</taxon>
        <taxon>Acariformes</taxon>
        <taxon>Trombidiformes</taxon>
        <taxon>Prostigmata</taxon>
        <taxon>Anystina</taxon>
        <taxon>Parasitengona</taxon>
        <taxon>Trombiculoidea</taxon>
        <taxon>Trombiculidae</taxon>
        <taxon>Leptotrombidium</taxon>
    </lineage>
</organism>
<protein>
    <submittedName>
        <fullName evidence="1">Uncharacterized protein</fullName>
    </submittedName>
</protein>
<proteinExistence type="predicted"/>
<gene>
    <name evidence="1" type="ORF">B4U80_10050</name>
</gene>
<reference evidence="1 2" key="1">
    <citation type="journal article" date="2018" name="Gigascience">
        <title>Genomes of trombidid mites reveal novel predicted allergens and laterally-transferred genes associated with secondary metabolism.</title>
        <authorList>
            <person name="Dong X."/>
            <person name="Chaisiri K."/>
            <person name="Xia D."/>
            <person name="Armstrong S.D."/>
            <person name="Fang Y."/>
            <person name="Donnelly M.J."/>
            <person name="Kadowaki T."/>
            <person name="McGarry J.W."/>
            <person name="Darby A.C."/>
            <person name="Makepeace B.L."/>
        </authorList>
    </citation>
    <scope>NUCLEOTIDE SEQUENCE [LARGE SCALE GENOMIC DNA]</scope>
    <source>
        <strain evidence="1">UoL-UT</strain>
    </source>
</reference>
<dbReference type="STRING" id="299467.A0A443S6C1"/>
<dbReference type="SUPFAM" id="SSF56672">
    <property type="entry name" value="DNA/RNA polymerases"/>
    <property type="match status" value="1"/>
</dbReference>
<dbReference type="PANTHER" id="PTHR37984">
    <property type="entry name" value="PROTEIN CBG26694"/>
    <property type="match status" value="1"/>
</dbReference>
<dbReference type="InterPro" id="IPR050951">
    <property type="entry name" value="Retrovirus_Pol_polyprotein"/>
</dbReference>
<dbReference type="InterPro" id="IPR043502">
    <property type="entry name" value="DNA/RNA_pol_sf"/>
</dbReference>
<dbReference type="EMBL" id="NCKV01007133">
    <property type="protein sequence ID" value="RWS23099.1"/>
    <property type="molecule type" value="Genomic_DNA"/>
</dbReference>
<keyword evidence="2" id="KW-1185">Reference proteome</keyword>
<evidence type="ECO:0000313" key="2">
    <source>
        <dbReference type="Proteomes" id="UP000288716"/>
    </source>
</evidence>
<name>A0A443S6C1_9ACAR</name>
<dbReference type="Gene3D" id="3.10.10.10">
    <property type="entry name" value="HIV Type 1 Reverse Transcriptase, subunit A, domain 1"/>
    <property type="match status" value="1"/>
</dbReference>
<dbReference type="VEuPathDB" id="VectorBase:LDEU008941"/>
<dbReference type="PANTHER" id="PTHR37984:SF5">
    <property type="entry name" value="PROTEIN NYNRIN-LIKE"/>
    <property type="match status" value="1"/>
</dbReference>
<dbReference type="GO" id="GO:0071897">
    <property type="term" value="P:DNA biosynthetic process"/>
    <property type="evidence" value="ECO:0007669"/>
    <property type="project" value="UniProtKB-ARBA"/>
</dbReference>
<dbReference type="OrthoDB" id="6516142at2759"/>
<dbReference type="AlphaFoldDB" id="A0A443S6C1"/>
<comment type="caution">
    <text evidence="1">The sequence shown here is derived from an EMBL/GenBank/DDBJ whole genome shotgun (WGS) entry which is preliminary data.</text>
</comment>
<sequence>MVDHVLKSKIGDQLSEHDRHRLVDLLKSSADIFSKDSYDLGKTSILKHKIDTGDSQPIRQPPYRKSYKEREVMQNEVSKLLDNGLIRESTSPWGAPVVLVRKRD</sequence>
<accession>A0A443S6C1</accession>
<feature type="non-terminal residue" evidence="1">
    <location>
        <position position="104"/>
    </location>
</feature>
<dbReference type="Proteomes" id="UP000288716">
    <property type="component" value="Unassembled WGS sequence"/>
</dbReference>